<evidence type="ECO:0000256" key="2">
    <source>
        <dbReference type="ARBA" id="ARBA00022679"/>
    </source>
</evidence>
<dbReference type="PANTHER" id="PTHR11236:SF18">
    <property type="entry name" value="AMINODEOXYCHORISMATE SYNTHASE"/>
    <property type="match status" value="1"/>
</dbReference>
<gene>
    <name evidence="7" type="primary">pabB_2</name>
    <name evidence="6" type="ORF">LS41612_11935</name>
    <name evidence="7" type="ORF">NCTC10338_02331</name>
</gene>
<feature type="domain" description="Chorismate-utilising enzyme C-terminal" evidence="4">
    <location>
        <begin position="215"/>
        <end position="469"/>
    </location>
</feature>
<feature type="domain" description="Anthranilate synthase component I N-terminal" evidence="5">
    <location>
        <begin position="31"/>
        <end position="170"/>
    </location>
</feature>
<dbReference type="EMBL" id="CP019980">
    <property type="protein sequence ID" value="AVK96920.1"/>
    <property type="molecule type" value="Genomic_DNA"/>
</dbReference>
<feature type="compositionally biased region" description="Basic and acidic residues" evidence="3">
    <location>
        <begin position="306"/>
        <end position="321"/>
    </location>
</feature>
<evidence type="ECO:0000313" key="8">
    <source>
        <dbReference type="Proteomes" id="UP000238825"/>
    </source>
</evidence>
<dbReference type="EC" id="2.6.1.85" evidence="1"/>
<dbReference type="InterPro" id="IPR005801">
    <property type="entry name" value="ADC_synthase"/>
</dbReference>
<keyword evidence="2 7" id="KW-0808">Transferase</keyword>
<organism evidence="6 8">
    <name type="scientific">Lysinibacillus sphaericus</name>
    <name type="common">Bacillus sphaericus</name>
    <dbReference type="NCBI Taxonomy" id="1421"/>
    <lineage>
        <taxon>Bacteria</taxon>
        <taxon>Bacillati</taxon>
        <taxon>Bacillota</taxon>
        <taxon>Bacilli</taxon>
        <taxon>Bacillales</taxon>
        <taxon>Bacillaceae</taxon>
        <taxon>Lysinibacillus</taxon>
    </lineage>
</organism>
<evidence type="ECO:0000313" key="9">
    <source>
        <dbReference type="Proteomes" id="UP000255295"/>
    </source>
</evidence>
<keyword evidence="7" id="KW-0456">Lyase</keyword>
<dbReference type="Proteomes" id="UP000238825">
    <property type="component" value="Chromosome"/>
</dbReference>
<protein>
    <recommendedName>
        <fullName evidence="1">aminodeoxychorismate synthase</fullName>
        <ecNumber evidence="1">2.6.1.85</ecNumber>
    </recommendedName>
</protein>
<dbReference type="GO" id="GO:0016829">
    <property type="term" value="F:lyase activity"/>
    <property type="evidence" value="ECO:0007669"/>
    <property type="project" value="UniProtKB-KW"/>
</dbReference>
<reference evidence="6 8" key="1">
    <citation type="submission" date="2017-03" db="EMBL/GenBank/DDBJ databases">
        <title>The whole genome sequencing and assembly of Lysinibacillus sphaericus DSM 28T strain.</title>
        <authorList>
            <person name="Lee Y.-J."/>
            <person name="Yi H."/>
            <person name="Bahn Y.-S."/>
            <person name="Kim J.F."/>
            <person name="Lee D.-W."/>
        </authorList>
    </citation>
    <scope>NUCLEOTIDE SEQUENCE [LARGE SCALE GENOMIC DNA]</scope>
    <source>
        <strain evidence="6 8">DSM 28</strain>
    </source>
</reference>
<evidence type="ECO:0000259" key="5">
    <source>
        <dbReference type="Pfam" id="PF04715"/>
    </source>
</evidence>
<dbReference type="InterPro" id="IPR015890">
    <property type="entry name" value="Chorismate_C"/>
</dbReference>
<dbReference type="PANTHER" id="PTHR11236">
    <property type="entry name" value="AMINOBENZOATE/ANTHRANILATE SYNTHASE"/>
    <property type="match status" value="1"/>
</dbReference>
<dbReference type="EMBL" id="UFSZ01000001">
    <property type="protein sequence ID" value="SUV17238.1"/>
    <property type="molecule type" value="Genomic_DNA"/>
</dbReference>
<evidence type="ECO:0000256" key="3">
    <source>
        <dbReference type="SAM" id="MobiDB-lite"/>
    </source>
</evidence>
<dbReference type="PRINTS" id="PR00095">
    <property type="entry name" value="ANTSNTHASEI"/>
</dbReference>
<dbReference type="GeneID" id="48276908"/>
<evidence type="ECO:0000313" key="6">
    <source>
        <dbReference type="EMBL" id="AVK96920.1"/>
    </source>
</evidence>
<dbReference type="GO" id="GO:0046820">
    <property type="term" value="F:4-amino-4-deoxychorismate synthase activity"/>
    <property type="evidence" value="ECO:0007669"/>
    <property type="project" value="UniProtKB-EC"/>
</dbReference>
<dbReference type="RefSeq" id="WP_024361675.1">
    <property type="nucleotide sequence ID" value="NZ_BJNS01000010.1"/>
</dbReference>
<evidence type="ECO:0000256" key="1">
    <source>
        <dbReference type="ARBA" id="ARBA00013139"/>
    </source>
</evidence>
<dbReference type="GO" id="GO:0000162">
    <property type="term" value="P:L-tryptophan biosynthetic process"/>
    <property type="evidence" value="ECO:0007669"/>
    <property type="project" value="TreeGrafter"/>
</dbReference>
<dbReference type="InterPro" id="IPR006805">
    <property type="entry name" value="Anth_synth_I_N"/>
</dbReference>
<dbReference type="Gene3D" id="3.60.120.10">
    <property type="entry name" value="Anthranilate synthase"/>
    <property type="match status" value="1"/>
</dbReference>
<proteinExistence type="predicted"/>
<dbReference type="GO" id="GO:0005737">
    <property type="term" value="C:cytoplasm"/>
    <property type="evidence" value="ECO:0007669"/>
    <property type="project" value="TreeGrafter"/>
</dbReference>
<sequence length="486" mass="54880">MYEISLKEKLEGVGCPMLVAPKNIEIEWASSPIDIYEKLFYGSKDSFWLDGELSSEFGSRFSIMGNCDIDAAISFMYYVQDSRLDITGPKGQESVYGDFYEVMDCIFSLITNEMPKEVLHPFNGGVIGYLGYELKALRGIPNKHSSDLPDAVLYLPKNIVVFDHRDQKRYVCNLWGEILTVSEALLQKSEESIQRKTVQFLIPPTEDEIDLEISSDDYKDKIKQCQTYITEGESYEICLTNRASLPYSFDPLLLYKEMRLLSPVRYSAFFNTERFSIVSSSPEMFISIDENGKMASKPIKGTRARGTTEEQDRLEKESLMTSSKDRAENLMIVDLVRHDFNEVCHPDTVSVPEAFVVETYSSVHQLVSTVVGELNWDNGIFKSIGKCFPGGSMTGAPKLRTMRIIDELEESPRGIYSGSIGWIGFNGYTDLSIVIRTVVIKDQIATFGVGGAIIEASDAEEEFRETLIKASVPFQSIRRVQKHNET</sequence>
<feature type="region of interest" description="Disordered" evidence="3">
    <location>
        <begin position="296"/>
        <end position="321"/>
    </location>
</feature>
<accession>A0A2S0K0J4</accession>
<dbReference type="InterPro" id="IPR005802">
    <property type="entry name" value="ADC_synth_comp_1"/>
</dbReference>
<name>A0A2S0K0J4_LYSSH</name>
<dbReference type="NCBIfam" id="TIGR00553">
    <property type="entry name" value="pabB"/>
    <property type="match status" value="1"/>
</dbReference>
<evidence type="ECO:0000313" key="7">
    <source>
        <dbReference type="EMBL" id="SUV17238.1"/>
    </source>
</evidence>
<evidence type="ECO:0000259" key="4">
    <source>
        <dbReference type="Pfam" id="PF00425"/>
    </source>
</evidence>
<dbReference type="GO" id="GO:0009396">
    <property type="term" value="P:folic acid-containing compound biosynthetic process"/>
    <property type="evidence" value="ECO:0007669"/>
    <property type="project" value="InterPro"/>
</dbReference>
<dbReference type="AlphaFoldDB" id="A0A2S0K0J4"/>
<dbReference type="Proteomes" id="UP000255295">
    <property type="component" value="Unassembled WGS sequence"/>
</dbReference>
<dbReference type="InterPro" id="IPR019999">
    <property type="entry name" value="Anth_synth_I-like"/>
</dbReference>
<dbReference type="SUPFAM" id="SSF56322">
    <property type="entry name" value="ADC synthase"/>
    <property type="match status" value="1"/>
</dbReference>
<dbReference type="Pfam" id="PF00425">
    <property type="entry name" value="Chorismate_bind"/>
    <property type="match status" value="1"/>
</dbReference>
<dbReference type="Pfam" id="PF04715">
    <property type="entry name" value="Anth_synt_I_N"/>
    <property type="match status" value="1"/>
</dbReference>
<dbReference type="GO" id="GO:0008153">
    <property type="term" value="P:4-aminobenzoate biosynthetic process"/>
    <property type="evidence" value="ECO:0007669"/>
    <property type="project" value="TreeGrafter"/>
</dbReference>
<keyword evidence="7" id="KW-0032">Aminotransferase</keyword>
<reference evidence="7 9" key="2">
    <citation type="submission" date="2018-06" db="EMBL/GenBank/DDBJ databases">
        <authorList>
            <consortium name="Pathogen Informatics"/>
            <person name="Doyle S."/>
        </authorList>
    </citation>
    <scope>NUCLEOTIDE SEQUENCE [LARGE SCALE GENOMIC DNA]</scope>
    <source>
        <strain evidence="7 9">NCTC10338</strain>
    </source>
</reference>